<feature type="region of interest" description="Disordered" evidence="1">
    <location>
        <begin position="447"/>
        <end position="499"/>
    </location>
</feature>
<name>G9I036_HZNV2</name>
<feature type="compositionally biased region" description="Low complexity" evidence="1">
    <location>
        <begin position="532"/>
        <end position="544"/>
    </location>
</feature>
<accession>G9I036</accession>
<sequence>MLTLFFRIYHPSYPLEINTMVTLIEIGRFLNGYAKNSEQLTLWLTSMDAESMYCCIRLFIDKKWRRQLIATWRTAKKVVINMHDKCACLNRWGNLISKQILQQIGKCDYESFEDDDASRLICKLLVDQDEGFVYYSDKVFRSGCSKIEFIDTVKLEPCNKRRSQQCASFERLDVNYQECGQDASNYYCPKKQTNDDRLTIVQLFKTPHHLILKQCTPLEAYIISSMSLNVTVNDLTRSLPEYYRFGIRNDIKDQPIVFDLFHGMYNFHVARSVFTCDTNLMAYYKLPSVSYETEATLNVSDLDAMCSDYCVQPSFKGVHLCLCLTEDCKYYMLNRHGVRVRINNRAILRALPSVKGLSYFCGEFMLMGYGTSDVECCLRSYSSSSRCINGNDEAYCFVLLDLYLVNGKSILDNTYEERLDVARRVFADCYTSDEPFGGDIFKEDDDEEVDVTSNNSSNSSNSNNSNNSNNSTCTTENKDKDHTSTPTTDGTEYIEIDPGEDLQLHLDSIKLKSEAERKTRSRSSECESGAYGTDTDSGSGSGTDTESDSEPEPDSDTNSESSSLKPKVKVKARCTQDTLMKKIRRSIRNQKVKGAGRLFIVENFKDSSELIEFQSKCDKFDFYANGIIIRKRASENMCTKIIKIPFERQHWRLVDSQGFECEVTLSKYDNPTMCVDDLFPSRLWVIEQQSCVRCKFNAVCYGTSGVDGNNERIRMHFAINNGQGVYVHFFSVQCIFRFSTLCYDLDRVATVKSSRILVDDEPHEWFVCRLGFAEAEPPFKTLNSLSVRFDLSLSDCVNLAHFRNM</sequence>
<proteinExistence type="predicted"/>
<feature type="compositionally biased region" description="Low complexity" evidence="1">
    <location>
        <begin position="453"/>
        <end position="471"/>
    </location>
</feature>
<dbReference type="KEGG" id="vg:11536437"/>
<organism evidence="2 3">
    <name type="scientific">Helicoverpa zea nudivirus 2</name>
    <name type="common">HzNV-2</name>
    <dbReference type="NCBI Taxonomy" id="1128424"/>
    <lineage>
        <taxon>Viruses</taxon>
        <taxon>Viruses incertae sedis</taxon>
        <taxon>Naldaviricetes</taxon>
        <taxon>Lefavirales</taxon>
        <taxon>Nudiviridae</taxon>
        <taxon>Betanudivirus</taxon>
        <taxon>Betanudivirus hezeae</taxon>
    </lineage>
</organism>
<feature type="compositionally biased region" description="Acidic residues" evidence="1">
    <location>
        <begin position="545"/>
        <end position="557"/>
    </location>
</feature>
<dbReference type="Gene3D" id="3.30.470.30">
    <property type="entry name" value="DNA ligase/mRNA capping enzyme"/>
    <property type="match status" value="1"/>
</dbReference>
<dbReference type="SUPFAM" id="SSF56091">
    <property type="entry name" value="DNA ligase/mRNA capping enzyme, catalytic domain"/>
    <property type="match status" value="1"/>
</dbReference>
<protein>
    <submittedName>
        <fullName evidence="2">Uncharacterized protein</fullName>
    </submittedName>
</protein>
<keyword evidence="3" id="KW-1185">Reference proteome</keyword>
<evidence type="ECO:0000256" key="1">
    <source>
        <dbReference type="SAM" id="MobiDB-lite"/>
    </source>
</evidence>
<evidence type="ECO:0000313" key="3">
    <source>
        <dbReference type="Proteomes" id="UP000029779"/>
    </source>
</evidence>
<dbReference type="Proteomes" id="UP000029779">
    <property type="component" value="Segment"/>
</dbReference>
<feature type="region of interest" description="Disordered" evidence="1">
    <location>
        <begin position="513"/>
        <end position="569"/>
    </location>
</feature>
<gene>
    <name evidence="2" type="primary">orf10</name>
    <name evidence="2" type="ORF">Hz2V010</name>
</gene>
<dbReference type="GeneID" id="11536437"/>
<evidence type="ECO:0000313" key="2">
    <source>
        <dbReference type="EMBL" id="AEW69559.1"/>
    </source>
</evidence>
<feature type="compositionally biased region" description="Basic and acidic residues" evidence="1">
    <location>
        <begin position="513"/>
        <end position="525"/>
    </location>
</feature>
<dbReference type="EMBL" id="JN418988">
    <property type="protein sequence ID" value="AEW69559.1"/>
    <property type="molecule type" value="Genomic_DNA"/>
</dbReference>
<reference evidence="2 3" key="1">
    <citation type="journal article" date="2012" name="Viruses">
        <title>Analysis of the Genome of the Sexually Transmitted Insect Virus Helicoverpa zea Nudivirus 2.</title>
        <authorList>
            <person name="Burand J.P."/>
            <person name="Kim W."/>
            <person name="Afonso C.L."/>
            <person name="Tulman E.R."/>
            <person name="Kutish G.F."/>
            <person name="Lu Z."/>
            <person name="Rock D.L."/>
        </authorList>
    </citation>
    <scope>NUCLEOTIDE SEQUENCE [LARGE SCALE GENOMIC DNA]</scope>
    <source>
        <strain evidence="2">MS1</strain>
    </source>
</reference>
<dbReference type="RefSeq" id="YP_004956758.1">
    <property type="nucleotide sequence ID" value="NC_004156.2"/>
</dbReference>
<organismHost>
    <name type="scientific">Helicoverpa zea</name>
    <name type="common">Corn earworm moth</name>
    <name type="synonym">Heliothis zea</name>
    <dbReference type="NCBI Taxonomy" id="7113"/>
</organismHost>